<protein>
    <submittedName>
        <fullName evidence="1">Uncharacterized protein</fullName>
    </submittedName>
</protein>
<keyword evidence="2" id="KW-1185">Reference proteome</keyword>
<dbReference type="Proteomes" id="UP001060085">
    <property type="component" value="Linkage Group LG02"/>
</dbReference>
<comment type="caution">
    <text evidence="1">The sequence shown here is derived from an EMBL/GenBank/DDBJ whole genome shotgun (WGS) entry which is preliminary data.</text>
</comment>
<sequence>MGQISKEHPIFLVYAPSEVPNRNVEKEDENDKETKTQSQSPQFEANQSEPNSSIGSSGKYLLTTSTGTPKEMDPNFSFMETSKISIKPSKRKRLQLKSLTSKIFQHYVCNDLLILDLTVLLLSISPFAMRVSIG</sequence>
<proteinExistence type="predicted"/>
<gene>
    <name evidence="1" type="ORF">M9H77_06484</name>
</gene>
<organism evidence="1 2">
    <name type="scientific">Catharanthus roseus</name>
    <name type="common">Madagascar periwinkle</name>
    <name type="synonym">Vinca rosea</name>
    <dbReference type="NCBI Taxonomy" id="4058"/>
    <lineage>
        <taxon>Eukaryota</taxon>
        <taxon>Viridiplantae</taxon>
        <taxon>Streptophyta</taxon>
        <taxon>Embryophyta</taxon>
        <taxon>Tracheophyta</taxon>
        <taxon>Spermatophyta</taxon>
        <taxon>Magnoliopsida</taxon>
        <taxon>eudicotyledons</taxon>
        <taxon>Gunneridae</taxon>
        <taxon>Pentapetalae</taxon>
        <taxon>asterids</taxon>
        <taxon>lamiids</taxon>
        <taxon>Gentianales</taxon>
        <taxon>Apocynaceae</taxon>
        <taxon>Rauvolfioideae</taxon>
        <taxon>Vinceae</taxon>
        <taxon>Catharanthinae</taxon>
        <taxon>Catharanthus</taxon>
    </lineage>
</organism>
<reference evidence="2" key="1">
    <citation type="journal article" date="2023" name="Nat. Plants">
        <title>Single-cell RNA sequencing provides a high-resolution roadmap for understanding the multicellular compartmentation of specialized metabolism.</title>
        <authorList>
            <person name="Sun S."/>
            <person name="Shen X."/>
            <person name="Li Y."/>
            <person name="Li Y."/>
            <person name="Wang S."/>
            <person name="Li R."/>
            <person name="Zhang H."/>
            <person name="Shen G."/>
            <person name="Guo B."/>
            <person name="Wei J."/>
            <person name="Xu J."/>
            <person name="St-Pierre B."/>
            <person name="Chen S."/>
            <person name="Sun C."/>
        </authorList>
    </citation>
    <scope>NUCLEOTIDE SEQUENCE [LARGE SCALE GENOMIC DNA]</scope>
</reference>
<name>A0ACC0BSE9_CATRO</name>
<dbReference type="EMBL" id="CM044702">
    <property type="protein sequence ID" value="KAI5675534.1"/>
    <property type="molecule type" value="Genomic_DNA"/>
</dbReference>
<evidence type="ECO:0000313" key="1">
    <source>
        <dbReference type="EMBL" id="KAI5675534.1"/>
    </source>
</evidence>
<accession>A0ACC0BSE9</accession>
<evidence type="ECO:0000313" key="2">
    <source>
        <dbReference type="Proteomes" id="UP001060085"/>
    </source>
</evidence>